<keyword evidence="3" id="KW-1185">Reference proteome</keyword>
<organism evidence="2 3">
    <name type="scientific">Colletotrichum tanaceti</name>
    <dbReference type="NCBI Taxonomy" id="1306861"/>
    <lineage>
        <taxon>Eukaryota</taxon>
        <taxon>Fungi</taxon>
        <taxon>Dikarya</taxon>
        <taxon>Ascomycota</taxon>
        <taxon>Pezizomycotina</taxon>
        <taxon>Sordariomycetes</taxon>
        <taxon>Hypocreomycetidae</taxon>
        <taxon>Glomerellales</taxon>
        <taxon>Glomerellaceae</taxon>
        <taxon>Colletotrichum</taxon>
        <taxon>Colletotrichum destructivum species complex</taxon>
    </lineage>
</organism>
<sequence length="816" mass="90279">MLISRRTIVFRVNKLADAFSATLQDMTKFVSIYLNKFPVLKLITNNSNLLVVLDADKDFHNALWYRPSIDISIPTSNLQFETCISITEQNLAVTMNVKWLETPMEVRAMSGSGGLLKSIGDKTLIYIEACVRIRKPAVKSLKEMPILFLFTFGWSKTTGVYLRGKLWTVTPPTPFVEYDRALPEFEEYHIIEPLVPVKSDSQLRTINLERLISSEEGKLANMPAGIASEIYDCEISLSKEQIWFKGAIRCPASNSNTISKSQPPPPPIVLDKLEVHASYAWGIKDPTDPKFRLRLAIAIKLYLGGGIDDKKEVEEQEKAATKLHGELLYDKGTWELMRRASNLNVGHLVCFWHKDEQSSVVQFLSKLMVDYVEVKYQYTNAPDRAASELTFKGMLSIGEVVKLIELDPWEQLFLLWVQDTTLVKQDGSANPSIAGKEFTNLKTCLTRCAGLGEEDFFLFKPTKKPSEKGDAKSRDDKKSETVIAAAFYLLVVGKSDTKSEVVLDYVFGDKNKEGQEAEFAPRAKGLQIQLGPLSIENIGLWYEEDKLGITLDATLLMGPIGLALIGFSIGVPFTKNSLSDLPAPEDIGWGLQGMTVSLNRPPLTVGGGFIHDTSDPDVDKYVGALIMLAANMVLVVQFGGRSMLIGLYGVATCDGGVVHVDFWVFGFDVRFGAPPRTPPPVMLDRFWAAVVKSSSSSSSSLLAAAASNNTFELHSDVDILITAPRANALGDDSVHITKDWKNQKWRIRPVITPLPTSVWAKYNRNKDPAVVGNRVQGLLDGDKPTMPLVTGLSIKTPEPAEADDIANGFDVIKDCM</sequence>
<gene>
    <name evidence="2" type="ORF">CTA1_5136</name>
</gene>
<proteinExistence type="predicted"/>
<dbReference type="AlphaFoldDB" id="A0A4U6XGJ0"/>
<evidence type="ECO:0000313" key="3">
    <source>
        <dbReference type="Proteomes" id="UP000310108"/>
    </source>
</evidence>
<reference evidence="2 3" key="1">
    <citation type="journal article" date="2019" name="PLoS ONE">
        <title>Comparative genome analysis indicates high evolutionary potential of pathogenicity genes in Colletotrichum tanaceti.</title>
        <authorList>
            <person name="Lelwala R.V."/>
            <person name="Korhonen P.K."/>
            <person name="Young N.D."/>
            <person name="Scott J.B."/>
            <person name="Ades P.A."/>
            <person name="Gasser R.B."/>
            <person name="Taylor P.W.J."/>
        </authorList>
    </citation>
    <scope>NUCLEOTIDE SEQUENCE [LARGE SCALE GENOMIC DNA]</scope>
    <source>
        <strain evidence="2">BRIP57314</strain>
    </source>
</reference>
<comment type="caution">
    <text evidence="2">The sequence shown here is derived from an EMBL/GenBank/DDBJ whole genome shotgun (WGS) entry which is preliminary data.</text>
</comment>
<evidence type="ECO:0000313" key="2">
    <source>
        <dbReference type="EMBL" id="TKW54821.1"/>
    </source>
</evidence>
<name>A0A4U6XGJ0_9PEZI</name>
<feature type="domain" description="DUF6603" evidence="1">
    <location>
        <begin position="526"/>
        <end position="629"/>
    </location>
</feature>
<dbReference type="EMBL" id="PJEX01000121">
    <property type="protein sequence ID" value="TKW54821.1"/>
    <property type="molecule type" value="Genomic_DNA"/>
</dbReference>
<protein>
    <recommendedName>
        <fullName evidence="1">DUF6603 domain-containing protein</fullName>
    </recommendedName>
</protein>
<dbReference type="STRING" id="1306861.A0A4U6XGJ0"/>
<dbReference type="Pfam" id="PF20248">
    <property type="entry name" value="DUF6603"/>
    <property type="match status" value="1"/>
</dbReference>
<dbReference type="InterPro" id="IPR046538">
    <property type="entry name" value="DUF6603"/>
</dbReference>
<accession>A0A4U6XGJ0</accession>
<evidence type="ECO:0000259" key="1">
    <source>
        <dbReference type="Pfam" id="PF20248"/>
    </source>
</evidence>
<dbReference type="Proteomes" id="UP000310108">
    <property type="component" value="Unassembled WGS sequence"/>
</dbReference>